<dbReference type="InterPro" id="IPR045229">
    <property type="entry name" value="TPP_enz"/>
</dbReference>
<feature type="domain" description="Thiamine pyrophosphate enzyme central" evidence="5">
    <location>
        <begin position="194"/>
        <end position="333"/>
    </location>
</feature>
<keyword evidence="8" id="KW-0808">Transferase</keyword>
<evidence type="ECO:0000259" key="5">
    <source>
        <dbReference type="Pfam" id="PF00205"/>
    </source>
</evidence>
<evidence type="ECO:0000256" key="2">
    <source>
        <dbReference type="ARBA" id="ARBA00007812"/>
    </source>
</evidence>
<reference evidence="8 9" key="1">
    <citation type="submission" date="2014-11" db="EMBL/GenBank/DDBJ databases">
        <title>Draft Genome Sequence of Brevibacterium linens AE038-8.</title>
        <authorList>
            <person name="Maizel D."/>
            <person name="Utturkar S.M."/>
            <person name="Brown S.D."/>
            <person name="Ferrero M."/>
            <person name="Rosen B.P."/>
        </authorList>
    </citation>
    <scope>NUCLEOTIDE SEQUENCE [LARGE SCALE GENOMIC DNA]</scope>
    <source>
        <strain evidence="8 9">AE038-8</strain>
    </source>
</reference>
<gene>
    <name evidence="8" type="ORF">AE0388_2558</name>
</gene>
<proteinExistence type="inferred from homology"/>
<keyword evidence="3 4" id="KW-0786">Thiamine pyrophosphate</keyword>
<dbReference type="Pfam" id="PF02776">
    <property type="entry name" value="TPP_enzyme_N"/>
    <property type="match status" value="1"/>
</dbReference>
<dbReference type="RefSeq" id="WP_039210895.1">
    <property type="nucleotide sequence ID" value="NZ_JTJZ01000020.1"/>
</dbReference>
<dbReference type="GO" id="GO:0009097">
    <property type="term" value="P:isoleucine biosynthetic process"/>
    <property type="evidence" value="ECO:0007669"/>
    <property type="project" value="TreeGrafter"/>
</dbReference>
<evidence type="ECO:0000259" key="7">
    <source>
        <dbReference type="Pfam" id="PF02776"/>
    </source>
</evidence>
<dbReference type="SUPFAM" id="SSF52518">
    <property type="entry name" value="Thiamin diphosphate-binding fold (THDP-binding)"/>
    <property type="match status" value="2"/>
</dbReference>
<dbReference type="InterPro" id="IPR011766">
    <property type="entry name" value="TPP_enzyme_TPP-bd"/>
</dbReference>
<keyword evidence="9" id="KW-1185">Reference proteome</keyword>
<dbReference type="CDD" id="cd07035">
    <property type="entry name" value="TPP_PYR_POX_like"/>
    <property type="match status" value="1"/>
</dbReference>
<dbReference type="AlphaFoldDB" id="A0A0B9ARK8"/>
<comment type="cofactor">
    <cofactor evidence="1">
        <name>thiamine diphosphate</name>
        <dbReference type="ChEBI" id="CHEBI:58937"/>
    </cofactor>
</comment>
<dbReference type="GO" id="GO:0030976">
    <property type="term" value="F:thiamine pyrophosphate binding"/>
    <property type="evidence" value="ECO:0007669"/>
    <property type="project" value="InterPro"/>
</dbReference>
<dbReference type="Gene3D" id="3.40.50.1220">
    <property type="entry name" value="TPP-binding domain"/>
    <property type="match status" value="1"/>
</dbReference>
<comment type="caution">
    <text evidence="8">The sequence shown here is derived from an EMBL/GenBank/DDBJ whole genome shotgun (WGS) entry which is preliminary data.</text>
</comment>
<dbReference type="InterPro" id="IPR029035">
    <property type="entry name" value="DHS-like_NAD/FAD-binding_dom"/>
</dbReference>
<evidence type="ECO:0000256" key="1">
    <source>
        <dbReference type="ARBA" id="ARBA00001964"/>
    </source>
</evidence>
<dbReference type="CDD" id="cd00568">
    <property type="entry name" value="TPP_enzymes"/>
    <property type="match status" value="1"/>
</dbReference>
<dbReference type="GO" id="GO:0050660">
    <property type="term" value="F:flavin adenine dinucleotide binding"/>
    <property type="evidence" value="ECO:0007669"/>
    <property type="project" value="TreeGrafter"/>
</dbReference>
<dbReference type="EC" id="2.2.1.6" evidence="8"/>
<dbReference type="Gene3D" id="3.40.50.970">
    <property type="match status" value="2"/>
</dbReference>
<evidence type="ECO:0000256" key="4">
    <source>
        <dbReference type="RuleBase" id="RU362132"/>
    </source>
</evidence>
<dbReference type="PROSITE" id="PS00187">
    <property type="entry name" value="TPP_ENZYMES"/>
    <property type="match status" value="1"/>
</dbReference>
<dbReference type="GO" id="GO:0003984">
    <property type="term" value="F:acetolactate synthase activity"/>
    <property type="evidence" value="ECO:0007669"/>
    <property type="project" value="UniProtKB-EC"/>
</dbReference>
<dbReference type="Proteomes" id="UP000031488">
    <property type="component" value="Unassembled WGS sequence"/>
</dbReference>
<dbReference type="InterPro" id="IPR012001">
    <property type="entry name" value="Thiamin_PyroP_enz_TPP-bd_dom"/>
</dbReference>
<dbReference type="PATRIC" id="fig|1703.6.peg.2462"/>
<dbReference type="EMBL" id="JTJZ01000020">
    <property type="protein sequence ID" value="KHS52008.1"/>
    <property type="molecule type" value="Genomic_DNA"/>
</dbReference>
<dbReference type="InterPro" id="IPR029061">
    <property type="entry name" value="THDP-binding"/>
</dbReference>
<organism evidence="8 9">
    <name type="scientific">Brevibacterium linens</name>
    <dbReference type="NCBI Taxonomy" id="1703"/>
    <lineage>
        <taxon>Bacteria</taxon>
        <taxon>Bacillati</taxon>
        <taxon>Actinomycetota</taxon>
        <taxon>Actinomycetes</taxon>
        <taxon>Micrococcales</taxon>
        <taxon>Brevibacteriaceae</taxon>
        <taxon>Brevibacterium</taxon>
    </lineage>
</organism>
<dbReference type="GO" id="GO:0000287">
    <property type="term" value="F:magnesium ion binding"/>
    <property type="evidence" value="ECO:0007669"/>
    <property type="project" value="InterPro"/>
</dbReference>
<dbReference type="SUPFAM" id="SSF52467">
    <property type="entry name" value="DHS-like NAD/FAD-binding domain"/>
    <property type="match status" value="1"/>
</dbReference>
<dbReference type="Pfam" id="PF02775">
    <property type="entry name" value="TPP_enzyme_C"/>
    <property type="match status" value="1"/>
</dbReference>
<dbReference type="GO" id="GO:0009099">
    <property type="term" value="P:L-valine biosynthetic process"/>
    <property type="evidence" value="ECO:0007669"/>
    <property type="project" value="TreeGrafter"/>
</dbReference>
<sequence>MDQTTITGGAHLARALQAEGITRVFGIPGTHNLEIFAQLSAAGIDIVSPRHEQGAGYMADGAARVTGEVQVIVTTTGPAALNALTALLQSFTDSVPVLLITPGMPLTHPGRGNGLLHEVRNQSAALSAVLTEVMRVTSPGEVSLAVGQTLSAMRSGRIRPAAIEIPLDLIETEGPGRLHPSVTRALPGPVTEQIDTAAEAIAASQRPLIIAGAGALGAGAAGASCGAGEETTALAETLGAGIVLSSNAKGLVDDRAETTIGAVGVLELLPELTSDADAVIAIGTELAPSDFWPEPLPLPDTVVRIDIDEVQMLTNATVTHPILAAAKNATAALNEQVSALRTESATAAARNWTAGWKSRAASAMESDGRPWAGLSTALTAFAEADDSPLIVAADSTMACYYGVQTGWKARPGDRFLYPAGAGTLGYGLPAGIGAKLAAPQVRVVAIEGDGGSMFTIPELAAAVQAGVRMSLIVVDNGGYGEIRNEMEDRGDTPSGVKLTGPDFPALAQAMGARGIHVDGADALLAALTEAEAADGPTLIHITEDSRAGADMLG</sequence>
<name>A0A0B9ARK8_BRELN</name>
<feature type="domain" description="Thiamine pyrophosphate enzyme TPP-binding" evidence="6">
    <location>
        <begin position="405"/>
        <end position="541"/>
    </location>
</feature>
<dbReference type="PANTHER" id="PTHR18968:SF13">
    <property type="entry name" value="ACETOLACTATE SYNTHASE CATALYTIC SUBUNIT, MITOCHONDRIAL"/>
    <property type="match status" value="1"/>
</dbReference>
<evidence type="ECO:0000313" key="8">
    <source>
        <dbReference type="EMBL" id="KHS52008.1"/>
    </source>
</evidence>
<protein>
    <submittedName>
        <fullName evidence="8">Acetolactate synthase</fullName>
        <ecNumber evidence="8">2.2.1.6</ecNumber>
    </submittedName>
</protein>
<dbReference type="InterPro" id="IPR000399">
    <property type="entry name" value="TPP-bd_CS"/>
</dbReference>
<evidence type="ECO:0000313" key="9">
    <source>
        <dbReference type="Proteomes" id="UP000031488"/>
    </source>
</evidence>
<comment type="similarity">
    <text evidence="2 4">Belongs to the TPP enzyme family.</text>
</comment>
<dbReference type="PANTHER" id="PTHR18968">
    <property type="entry name" value="THIAMINE PYROPHOSPHATE ENZYMES"/>
    <property type="match status" value="1"/>
</dbReference>
<accession>A0A0B9ARK8</accession>
<feature type="domain" description="Thiamine pyrophosphate enzyme N-terminal TPP-binding" evidence="7">
    <location>
        <begin position="7"/>
        <end position="110"/>
    </location>
</feature>
<dbReference type="InterPro" id="IPR012000">
    <property type="entry name" value="Thiamin_PyroP_enz_cen_dom"/>
</dbReference>
<evidence type="ECO:0000256" key="3">
    <source>
        <dbReference type="ARBA" id="ARBA00023052"/>
    </source>
</evidence>
<evidence type="ECO:0000259" key="6">
    <source>
        <dbReference type="Pfam" id="PF02775"/>
    </source>
</evidence>
<dbReference type="Pfam" id="PF00205">
    <property type="entry name" value="TPP_enzyme_M"/>
    <property type="match status" value="1"/>
</dbReference>
<dbReference type="GO" id="GO:0005948">
    <property type="term" value="C:acetolactate synthase complex"/>
    <property type="evidence" value="ECO:0007669"/>
    <property type="project" value="TreeGrafter"/>
</dbReference>